<keyword evidence="7" id="KW-0408">Iron</keyword>
<keyword evidence="5" id="KW-0732">Signal</keyword>
<keyword evidence="6" id="KW-0560">Oxidoreductase</keyword>
<dbReference type="Gene3D" id="3.40.228.10">
    <property type="entry name" value="Dimethylsulfoxide Reductase, domain 2"/>
    <property type="match status" value="1"/>
</dbReference>
<reference evidence="10 11" key="1">
    <citation type="submission" date="2020-05" db="EMBL/GenBank/DDBJ databases">
        <title>Draft genome sequence of Desulfovibrio psychrotolerans JS1T.</title>
        <authorList>
            <person name="Ueno A."/>
            <person name="Tamazawa S."/>
            <person name="Tamamura S."/>
            <person name="Murakami T."/>
            <person name="Kiyama T."/>
            <person name="Inomata H."/>
            <person name="Amano Y."/>
            <person name="Miyakawa K."/>
            <person name="Tamaki H."/>
            <person name="Naganuma T."/>
            <person name="Kaneko K."/>
        </authorList>
    </citation>
    <scope>NUCLEOTIDE SEQUENCE [LARGE SCALE GENOMIC DNA]</scope>
    <source>
        <strain evidence="10 11">JS1</strain>
    </source>
</reference>
<dbReference type="InterPro" id="IPR006657">
    <property type="entry name" value="MoPterin_dinucl-bd_dom"/>
</dbReference>
<evidence type="ECO:0000256" key="4">
    <source>
        <dbReference type="ARBA" id="ARBA00022723"/>
    </source>
</evidence>
<dbReference type="GO" id="GO:0051539">
    <property type="term" value="F:4 iron, 4 sulfur cluster binding"/>
    <property type="evidence" value="ECO:0007669"/>
    <property type="project" value="UniProtKB-KW"/>
</dbReference>
<dbReference type="Gene3D" id="3.30.2070.10">
    <property type="entry name" value="Formate dehydrogenase/DMSO reductase"/>
    <property type="match status" value="1"/>
</dbReference>
<dbReference type="Gene3D" id="2.20.25.90">
    <property type="entry name" value="ADC-like domains"/>
    <property type="match status" value="1"/>
</dbReference>
<keyword evidence="2" id="KW-0004">4Fe-4S</keyword>
<dbReference type="Gene3D" id="2.40.40.20">
    <property type="match status" value="1"/>
</dbReference>
<dbReference type="AlphaFoldDB" id="A0A7J0BQY7"/>
<comment type="similarity">
    <text evidence="1">Belongs to the prokaryotic molybdopterin-containing oxidoreductase family.</text>
</comment>
<feature type="domain" description="4Fe-4S Mo/W bis-MGD-type" evidence="9">
    <location>
        <begin position="4"/>
        <end position="59"/>
    </location>
</feature>
<sequence>MAAEESVYSVCGMCSVRCPILVEKRNGEASWIMGNPHSPLKGGLCARGAAGIALERDTERPATPLIRVGERGEGKWREASWEEALDYVADRLKEITAMHGARSVLWSDRGGPFVDLHQAFMRGLGSPNYCNHDASCARNVQHAALSVLGMGRKLVAYDFRNAKHIILQTRNILEAINVAECNAVMDALDKGCKLSVIDIRSSVSASKASNFFMVRPGTDYAFNLAIIHELITKKLYQADYVAKYVDGFDALSAFVQPCTPEWAEKETGIPAERITAFAQELAESAPNVIWHPGWMVARYNDSFNVCRTAYIINALLGSVGVKGGLPLVNTPKDVGRKGLKKLVDLFPKPEEKRADGVGWKHPQFDAGPGLVNLAYDAIATGDPYPVKAYLCFRHDPLMAMPDPEALKRKWEALDLLVSVTFSWSDTAWHSDVVLPLSTYLSRESIIASKAGLKPQFFVRKRAMQPLLNTRADWEILCGLAARLSDVNPEMKKLAFTSIEDIWNYQLQDTGVSVADFAAKGFVELADAPLYREVEAYPTPSGKLEMISGKWSKANIDTLKPYTSPARPAPGEFRIAFGRVGVHTQGHTVNNPLLHEQMPENVAWMHTSRAEELGIADGDMVEVASAGKSAGRMKAFVTECIHPEALFMVHGFGHRLPVESRAIGRGVADHELMPGGLEVWDRSGGGLSLQEHFVTVRKA</sequence>
<gene>
    <name evidence="10" type="ORF">DSM19430T_02950</name>
</gene>
<dbReference type="SMART" id="SM00926">
    <property type="entry name" value="Molybdop_Fe4S4"/>
    <property type="match status" value="1"/>
</dbReference>
<evidence type="ECO:0000256" key="5">
    <source>
        <dbReference type="ARBA" id="ARBA00022729"/>
    </source>
</evidence>
<keyword evidence="4" id="KW-0479">Metal-binding</keyword>
<dbReference type="GO" id="GO:0043546">
    <property type="term" value="F:molybdopterin cofactor binding"/>
    <property type="evidence" value="ECO:0007669"/>
    <property type="project" value="InterPro"/>
</dbReference>
<keyword evidence="11" id="KW-1185">Reference proteome</keyword>
<dbReference type="InterPro" id="IPR050612">
    <property type="entry name" value="Prok_Mopterin_Oxidored"/>
</dbReference>
<dbReference type="PANTHER" id="PTHR43742">
    <property type="entry name" value="TRIMETHYLAMINE-N-OXIDE REDUCTASE"/>
    <property type="match status" value="1"/>
</dbReference>
<dbReference type="Pfam" id="PF01568">
    <property type="entry name" value="Molydop_binding"/>
    <property type="match status" value="1"/>
</dbReference>
<dbReference type="GO" id="GO:0046872">
    <property type="term" value="F:metal ion binding"/>
    <property type="evidence" value="ECO:0007669"/>
    <property type="project" value="UniProtKB-KW"/>
</dbReference>
<dbReference type="Proteomes" id="UP000503820">
    <property type="component" value="Unassembled WGS sequence"/>
</dbReference>
<evidence type="ECO:0000259" key="9">
    <source>
        <dbReference type="PROSITE" id="PS51669"/>
    </source>
</evidence>
<organism evidence="10 11">
    <name type="scientific">Desulfovibrio psychrotolerans</name>
    <dbReference type="NCBI Taxonomy" id="415242"/>
    <lineage>
        <taxon>Bacteria</taxon>
        <taxon>Pseudomonadati</taxon>
        <taxon>Thermodesulfobacteriota</taxon>
        <taxon>Desulfovibrionia</taxon>
        <taxon>Desulfovibrionales</taxon>
        <taxon>Desulfovibrionaceae</taxon>
        <taxon>Desulfovibrio</taxon>
    </lineage>
</organism>
<dbReference type="PROSITE" id="PS51669">
    <property type="entry name" value="4FE4S_MOW_BIS_MGD"/>
    <property type="match status" value="1"/>
</dbReference>
<dbReference type="SUPFAM" id="SSF53706">
    <property type="entry name" value="Formate dehydrogenase/DMSO reductase, domains 1-3"/>
    <property type="match status" value="1"/>
</dbReference>
<dbReference type="EMBL" id="BLVP01000001">
    <property type="protein sequence ID" value="GFM35611.1"/>
    <property type="molecule type" value="Genomic_DNA"/>
</dbReference>
<evidence type="ECO:0000256" key="1">
    <source>
        <dbReference type="ARBA" id="ARBA00010312"/>
    </source>
</evidence>
<proteinExistence type="inferred from homology"/>
<dbReference type="InterPro" id="IPR006963">
    <property type="entry name" value="Mopterin_OxRdtase_4Fe-4S_dom"/>
</dbReference>
<keyword evidence="3" id="KW-0500">Molybdenum</keyword>
<dbReference type="GO" id="GO:0016491">
    <property type="term" value="F:oxidoreductase activity"/>
    <property type="evidence" value="ECO:0007669"/>
    <property type="project" value="UniProtKB-KW"/>
</dbReference>
<dbReference type="PANTHER" id="PTHR43742:SF9">
    <property type="entry name" value="TETRATHIONATE REDUCTASE SUBUNIT A"/>
    <property type="match status" value="1"/>
</dbReference>
<dbReference type="RefSeq" id="WP_174408319.1">
    <property type="nucleotide sequence ID" value="NZ_BLVP01000001.1"/>
</dbReference>
<accession>A0A7J0BQY7</accession>
<evidence type="ECO:0000256" key="7">
    <source>
        <dbReference type="ARBA" id="ARBA00023004"/>
    </source>
</evidence>
<dbReference type="CDD" id="cd02755">
    <property type="entry name" value="MopB_Thiosulfate-R-like"/>
    <property type="match status" value="1"/>
</dbReference>
<dbReference type="Pfam" id="PF04879">
    <property type="entry name" value="Molybdop_Fe4S4"/>
    <property type="match status" value="1"/>
</dbReference>
<dbReference type="SUPFAM" id="SSF50692">
    <property type="entry name" value="ADC-like"/>
    <property type="match status" value="1"/>
</dbReference>
<dbReference type="InterPro" id="IPR009010">
    <property type="entry name" value="Asp_de-COase-like_dom_sf"/>
</dbReference>
<evidence type="ECO:0000313" key="11">
    <source>
        <dbReference type="Proteomes" id="UP000503820"/>
    </source>
</evidence>
<evidence type="ECO:0000256" key="2">
    <source>
        <dbReference type="ARBA" id="ARBA00022485"/>
    </source>
</evidence>
<name>A0A7J0BQY7_9BACT</name>
<keyword evidence="8" id="KW-0411">Iron-sulfur</keyword>
<protein>
    <submittedName>
        <fullName evidence="10">Thiosulfate reductase</fullName>
    </submittedName>
</protein>
<dbReference type="Gene3D" id="3.40.50.740">
    <property type="match status" value="1"/>
</dbReference>
<dbReference type="InterPro" id="IPR006656">
    <property type="entry name" value="Mopterin_OxRdtase"/>
</dbReference>
<evidence type="ECO:0000256" key="8">
    <source>
        <dbReference type="ARBA" id="ARBA00023014"/>
    </source>
</evidence>
<comment type="caution">
    <text evidence="10">The sequence shown here is derived from an EMBL/GenBank/DDBJ whole genome shotgun (WGS) entry which is preliminary data.</text>
</comment>
<dbReference type="CDD" id="cd02778">
    <property type="entry name" value="MopB_CT_Thiosulfate-R-like"/>
    <property type="match status" value="1"/>
</dbReference>
<evidence type="ECO:0000313" key="10">
    <source>
        <dbReference type="EMBL" id="GFM35611.1"/>
    </source>
</evidence>
<dbReference type="Pfam" id="PF00384">
    <property type="entry name" value="Molybdopterin"/>
    <property type="match status" value="1"/>
</dbReference>
<evidence type="ECO:0000256" key="6">
    <source>
        <dbReference type="ARBA" id="ARBA00023002"/>
    </source>
</evidence>
<evidence type="ECO:0000256" key="3">
    <source>
        <dbReference type="ARBA" id="ARBA00022505"/>
    </source>
</evidence>